<gene>
    <name evidence="1" type="ORF">A4A49_16886</name>
</gene>
<keyword evidence="2" id="KW-1185">Reference proteome</keyword>
<comment type="caution">
    <text evidence="1">The sequence shown here is derived from an EMBL/GenBank/DDBJ whole genome shotgun (WGS) entry which is preliminary data.</text>
</comment>
<dbReference type="EMBL" id="MJEQ01037186">
    <property type="protein sequence ID" value="OIT04198.1"/>
    <property type="molecule type" value="Genomic_DNA"/>
</dbReference>
<dbReference type="Gramene" id="OIT04198">
    <property type="protein sequence ID" value="OIT04198"/>
    <property type="gene ID" value="A4A49_16886"/>
</dbReference>
<name>A0A1J6IH38_NICAT</name>
<dbReference type="Proteomes" id="UP000187609">
    <property type="component" value="Unassembled WGS sequence"/>
</dbReference>
<dbReference type="AlphaFoldDB" id="A0A1J6IH38"/>
<sequence>EQVFTAEDVDNGGILVVFLTHEEGKVEVWRYNVIDENLEREQITSLDNRTLFVKKEASFLKPCVAPGLGNKIFFSMFHDNSKGIFYCLATRKYYSLVQLSQVQVVTNWTDRHTASGLIPPHMIEVKNDFPICFGIFH</sequence>
<proteinExistence type="predicted"/>
<reference evidence="1" key="1">
    <citation type="submission" date="2016-11" db="EMBL/GenBank/DDBJ databases">
        <title>The genome of Nicotiana attenuata.</title>
        <authorList>
            <person name="Xu S."/>
            <person name="Brockmoeller T."/>
            <person name="Gaquerel E."/>
            <person name="Navarro A."/>
            <person name="Kuhl H."/>
            <person name="Gase K."/>
            <person name="Ling Z."/>
            <person name="Zhou W."/>
            <person name="Kreitzer C."/>
            <person name="Stanke M."/>
            <person name="Tang H."/>
            <person name="Lyons E."/>
            <person name="Pandey P."/>
            <person name="Pandey S.P."/>
            <person name="Timmermann B."/>
            <person name="Baldwin I.T."/>
        </authorList>
    </citation>
    <scope>NUCLEOTIDE SEQUENCE [LARGE SCALE GENOMIC DNA]</scope>
    <source>
        <strain evidence="1">UT</strain>
    </source>
</reference>
<organism evidence="1 2">
    <name type="scientific">Nicotiana attenuata</name>
    <name type="common">Coyote tobacco</name>
    <dbReference type="NCBI Taxonomy" id="49451"/>
    <lineage>
        <taxon>Eukaryota</taxon>
        <taxon>Viridiplantae</taxon>
        <taxon>Streptophyta</taxon>
        <taxon>Embryophyta</taxon>
        <taxon>Tracheophyta</taxon>
        <taxon>Spermatophyta</taxon>
        <taxon>Magnoliopsida</taxon>
        <taxon>eudicotyledons</taxon>
        <taxon>Gunneridae</taxon>
        <taxon>Pentapetalae</taxon>
        <taxon>asterids</taxon>
        <taxon>lamiids</taxon>
        <taxon>Solanales</taxon>
        <taxon>Solanaceae</taxon>
        <taxon>Nicotianoideae</taxon>
        <taxon>Nicotianeae</taxon>
        <taxon>Nicotiana</taxon>
    </lineage>
</organism>
<evidence type="ECO:0000313" key="1">
    <source>
        <dbReference type="EMBL" id="OIT04198.1"/>
    </source>
</evidence>
<accession>A0A1J6IH38</accession>
<evidence type="ECO:0000313" key="2">
    <source>
        <dbReference type="Proteomes" id="UP000187609"/>
    </source>
</evidence>
<feature type="non-terminal residue" evidence="1">
    <location>
        <position position="1"/>
    </location>
</feature>
<protein>
    <submittedName>
        <fullName evidence="1">Uncharacterized protein</fullName>
    </submittedName>
</protein>